<proteinExistence type="predicted"/>
<dbReference type="EMBL" id="VUJU01014465">
    <property type="protein sequence ID" value="KAF0702014.1"/>
    <property type="molecule type" value="Genomic_DNA"/>
</dbReference>
<feature type="region of interest" description="Disordered" evidence="1">
    <location>
        <begin position="1"/>
        <end position="25"/>
    </location>
</feature>
<dbReference type="OrthoDB" id="6626753at2759"/>
<reference evidence="3 4" key="1">
    <citation type="submission" date="2019-08" db="EMBL/GenBank/DDBJ databases">
        <title>Whole genome of Aphis craccivora.</title>
        <authorList>
            <person name="Voronova N.V."/>
            <person name="Shulinski R.S."/>
            <person name="Bandarenka Y.V."/>
            <person name="Zhorov D.G."/>
            <person name="Warner D."/>
        </authorList>
    </citation>
    <scope>NUCLEOTIDE SEQUENCE [LARGE SCALE GENOMIC DNA]</scope>
    <source>
        <strain evidence="3">180601</strain>
        <tissue evidence="3">Whole Body</tissue>
    </source>
</reference>
<evidence type="ECO:0000313" key="4">
    <source>
        <dbReference type="Proteomes" id="UP000478052"/>
    </source>
</evidence>
<evidence type="ECO:0000259" key="2">
    <source>
        <dbReference type="Pfam" id="PF13843"/>
    </source>
</evidence>
<dbReference type="Proteomes" id="UP000478052">
    <property type="component" value="Unassembled WGS sequence"/>
</dbReference>
<feature type="domain" description="PiggyBac transposable element-derived protein" evidence="2">
    <location>
        <begin position="108"/>
        <end position="238"/>
    </location>
</feature>
<organism evidence="3 4">
    <name type="scientific">Aphis craccivora</name>
    <name type="common">Cowpea aphid</name>
    <dbReference type="NCBI Taxonomy" id="307492"/>
    <lineage>
        <taxon>Eukaryota</taxon>
        <taxon>Metazoa</taxon>
        <taxon>Ecdysozoa</taxon>
        <taxon>Arthropoda</taxon>
        <taxon>Hexapoda</taxon>
        <taxon>Insecta</taxon>
        <taxon>Pterygota</taxon>
        <taxon>Neoptera</taxon>
        <taxon>Paraneoptera</taxon>
        <taxon>Hemiptera</taxon>
        <taxon>Sternorrhyncha</taxon>
        <taxon>Aphidomorpha</taxon>
        <taxon>Aphidoidea</taxon>
        <taxon>Aphididae</taxon>
        <taxon>Aphidini</taxon>
        <taxon>Aphis</taxon>
        <taxon>Aphis</taxon>
    </lineage>
</organism>
<feature type="compositionally biased region" description="Acidic residues" evidence="1">
    <location>
        <begin position="41"/>
        <end position="61"/>
    </location>
</feature>
<feature type="region of interest" description="Disordered" evidence="1">
    <location>
        <begin position="38"/>
        <end position="61"/>
    </location>
</feature>
<protein>
    <submittedName>
        <fullName evidence="3">PiggyBac transposable element-derived protein 4-like</fullName>
    </submittedName>
</protein>
<dbReference type="Pfam" id="PF13843">
    <property type="entry name" value="DDE_Tnp_1_7"/>
    <property type="match status" value="1"/>
</dbReference>
<comment type="caution">
    <text evidence="3">The sequence shown here is derived from an EMBL/GenBank/DDBJ whole genome shotgun (WGS) entry which is preliminary data.</text>
</comment>
<sequence>KLLDPSINMDSQPGPSRERSPVVTRRKTLTDEQLLALLQESDLDDGDSDFEVDTEESDSEDNFLTEADIPEIRHSISAEHWCSNPVQVPLIPFIENAGLKVQPKGHEPIDYFDLLVSDDFYNFIVEETNYYAVEVLSLSSEKSRITHWKDLTTTELKVFLGLLYHTGTIRLNKLEDYWKQDDLFSIPCFKKHMSRNRFLLILRVLHFSHDAVDPNDRLFKIKSIVEYFNNKMDEVYYP</sequence>
<dbReference type="PANTHER" id="PTHR46599">
    <property type="entry name" value="PIGGYBAC TRANSPOSABLE ELEMENT-DERIVED PROTEIN 4"/>
    <property type="match status" value="1"/>
</dbReference>
<accession>A0A6G0VMK6</accession>
<gene>
    <name evidence="3" type="ORF">FWK35_00038735</name>
</gene>
<evidence type="ECO:0000313" key="3">
    <source>
        <dbReference type="EMBL" id="KAF0702014.1"/>
    </source>
</evidence>
<feature type="non-terminal residue" evidence="3">
    <location>
        <position position="238"/>
    </location>
</feature>
<evidence type="ECO:0000256" key="1">
    <source>
        <dbReference type="SAM" id="MobiDB-lite"/>
    </source>
</evidence>
<name>A0A6G0VMK6_APHCR</name>
<dbReference type="PANTHER" id="PTHR46599:SF3">
    <property type="entry name" value="PIGGYBAC TRANSPOSABLE ELEMENT-DERIVED PROTEIN 4"/>
    <property type="match status" value="1"/>
</dbReference>
<feature type="non-terminal residue" evidence="3">
    <location>
        <position position="1"/>
    </location>
</feature>
<keyword evidence="4" id="KW-1185">Reference proteome</keyword>
<dbReference type="InterPro" id="IPR029526">
    <property type="entry name" value="PGBD"/>
</dbReference>
<dbReference type="AlphaFoldDB" id="A0A6G0VMK6"/>